<dbReference type="SMART" id="SM00091">
    <property type="entry name" value="PAS"/>
    <property type="match status" value="3"/>
</dbReference>
<dbReference type="InterPro" id="IPR043128">
    <property type="entry name" value="Rev_trsase/Diguanyl_cyclase"/>
</dbReference>
<dbReference type="GO" id="GO:0000166">
    <property type="term" value="F:nucleotide binding"/>
    <property type="evidence" value="ECO:0007669"/>
    <property type="project" value="UniProtKB-KW"/>
</dbReference>
<keyword evidence="11" id="KW-1185">Reference proteome</keyword>
<dbReference type="Gene3D" id="3.30.450.20">
    <property type="entry name" value="PAS domain"/>
    <property type="match status" value="3"/>
</dbReference>
<evidence type="ECO:0000256" key="2">
    <source>
        <dbReference type="ARBA" id="ARBA00022475"/>
    </source>
</evidence>
<dbReference type="NCBIfam" id="TIGR00277">
    <property type="entry name" value="HDIG"/>
    <property type="match status" value="1"/>
</dbReference>
<dbReference type="Pfam" id="PF13487">
    <property type="entry name" value="HD_5"/>
    <property type="match status" value="1"/>
</dbReference>
<dbReference type="SMART" id="SM00086">
    <property type="entry name" value="PAC"/>
    <property type="match status" value="3"/>
</dbReference>
<sequence>MSQPAADRLFHAHVDDSFFAAAALNSDDAIIPMTLDAVILGWNSGAHTIYGYTAAEMVNQPFEILVPEDKYREFVDFRAQVQQGEVSVITETERIRKDGSRVSVSVRISPVRNTEGDLIGLCAIARDISDRKRAEAALRQSEELLRLLVDGARDYAMMMTDPEGRVTYWSDGAARILGYTSEEALGQSAELILTEEERAAGLLRRELDRTLADGRLESRCWLRRKDGELIFTEGVIHALRDDGGELRGFGKVLQDATARRGAEEALKGAAHALRESNQRLQLALESGQLGSWHLDIDAGEYLDLSNSNLMHLGVSPQSSFTNADFLKLLHPDDAEIVRAAYRNALDNRADYSAEYRIIRPDGEIRWIGAQARLIRGEDGKPVRMIGVTEDITQRKEAEARQGEALREAEERADRDPVTGLLNHRAFHKRLAEESSRAQRDGSVLAVVMLDMDHFKFFNDAYGHAIGDNVLRTVAERLIHICRPYDTLARFGGDEFALLLPSVGHSTRGEIEARLRADLSGLLYRPDGQETGIPIGLSVGVSLIPNHSVDRHEAVRIADERLRRAKTGAAVETEADHIRHEMVNVAGFSMLDALVTAVDNKDRYTRRHSEDVMAHSLAIARELELEEADQRTVAVAALLHDVGKIGVPDAILRKPGQLTEAEFEAIKQHPEMGAAIVSAVPQFHDVLDAVRHHHERWDGRGYPAGLRAEETPIIARLMAVADAYSAMTTDRPYRQGMDKERARAILAEGAGSQWCQECVAAFLRTQ</sequence>
<dbReference type="InterPro" id="IPR006674">
    <property type="entry name" value="HD_domain"/>
</dbReference>
<evidence type="ECO:0000256" key="9">
    <source>
        <dbReference type="ARBA" id="ARBA00023136"/>
    </source>
</evidence>
<evidence type="ECO:0000256" key="7">
    <source>
        <dbReference type="ARBA" id="ARBA00022741"/>
    </source>
</evidence>
<dbReference type="GO" id="GO:0005886">
    <property type="term" value="C:plasma membrane"/>
    <property type="evidence" value="ECO:0007669"/>
    <property type="project" value="UniProtKB-SubCell"/>
</dbReference>
<evidence type="ECO:0000256" key="5">
    <source>
        <dbReference type="ARBA" id="ARBA00022692"/>
    </source>
</evidence>
<accession>A0A402CVA6</accession>
<dbReference type="CDD" id="cd01949">
    <property type="entry name" value="GGDEF"/>
    <property type="match status" value="1"/>
</dbReference>
<dbReference type="InterPro" id="IPR003607">
    <property type="entry name" value="HD/PDEase_dom"/>
</dbReference>
<dbReference type="InterPro" id="IPR000700">
    <property type="entry name" value="PAS-assoc_C"/>
</dbReference>
<dbReference type="InterPro" id="IPR001610">
    <property type="entry name" value="PAC"/>
</dbReference>
<dbReference type="NCBIfam" id="TIGR00254">
    <property type="entry name" value="GGDEF"/>
    <property type="match status" value="1"/>
</dbReference>
<dbReference type="GO" id="GO:0016740">
    <property type="term" value="F:transferase activity"/>
    <property type="evidence" value="ECO:0007669"/>
    <property type="project" value="UniProtKB-KW"/>
</dbReference>
<dbReference type="Pfam" id="PF08448">
    <property type="entry name" value="PAS_4"/>
    <property type="match status" value="1"/>
</dbReference>
<dbReference type="SUPFAM" id="SSF55785">
    <property type="entry name" value="PYP-like sensor domain (PAS domain)"/>
    <property type="match status" value="3"/>
</dbReference>
<dbReference type="InterPro" id="IPR035965">
    <property type="entry name" value="PAS-like_dom_sf"/>
</dbReference>
<keyword evidence="9" id="KW-0472">Membrane</keyword>
<dbReference type="Gene3D" id="2.10.70.100">
    <property type="match status" value="1"/>
</dbReference>
<name>A0A402CVA6_9BACT</name>
<dbReference type="Gene3D" id="3.30.70.270">
    <property type="match status" value="1"/>
</dbReference>
<dbReference type="Proteomes" id="UP000287394">
    <property type="component" value="Chromosome"/>
</dbReference>
<gene>
    <name evidence="10" type="ORF">CCAX7_23850</name>
</gene>
<dbReference type="PANTHER" id="PTHR44757">
    <property type="entry name" value="DIGUANYLATE CYCLASE DGCP"/>
    <property type="match status" value="1"/>
</dbReference>
<dbReference type="KEGG" id="ccot:CCAX7_23850"/>
<dbReference type="SMART" id="SM00471">
    <property type="entry name" value="HDc"/>
    <property type="match status" value="1"/>
</dbReference>
<keyword evidence="2" id="KW-1003">Cell membrane</keyword>
<reference evidence="10 11" key="1">
    <citation type="journal article" date="2019" name="Int. J. Syst. Evol. Microbiol.">
        <title>Capsulimonas corticalis gen. nov., sp. nov., an aerobic capsulated bacterium, of a novel bacterial order, Capsulimonadales ord. nov., of the class Armatimonadia of the phylum Armatimonadetes.</title>
        <authorList>
            <person name="Li J."/>
            <person name="Kudo C."/>
            <person name="Tonouchi A."/>
        </authorList>
    </citation>
    <scope>NUCLEOTIDE SEQUENCE [LARGE SCALE GENOMIC DNA]</scope>
    <source>
        <strain evidence="10 11">AX-7</strain>
    </source>
</reference>
<dbReference type="Pfam" id="PF08447">
    <property type="entry name" value="PAS_3"/>
    <property type="match status" value="1"/>
</dbReference>
<dbReference type="CDD" id="cd00077">
    <property type="entry name" value="HDc"/>
    <property type="match status" value="1"/>
</dbReference>
<keyword evidence="6" id="KW-0677">Repeat</keyword>
<dbReference type="FunFam" id="2.10.70.100:FF:000001">
    <property type="entry name" value="Sensory transduction histidine kinase"/>
    <property type="match status" value="1"/>
</dbReference>
<dbReference type="NCBIfam" id="TIGR00229">
    <property type="entry name" value="sensory_box"/>
    <property type="match status" value="3"/>
</dbReference>
<dbReference type="InterPro" id="IPR029787">
    <property type="entry name" value="Nucleotide_cyclase"/>
</dbReference>
<dbReference type="RefSeq" id="WP_119321294.1">
    <property type="nucleotide sequence ID" value="NZ_AP025739.1"/>
</dbReference>
<dbReference type="CDD" id="cd00130">
    <property type="entry name" value="PAS"/>
    <property type="match status" value="3"/>
</dbReference>
<dbReference type="PROSITE" id="PS51832">
    <property type="entry name" value="HD_GYP"/>
    <property type="match status" value="1"/>
</dbReference>
<dbReference type="InterPro" id="IPR000160">
    <property type="entry name" value="GGDEF_dom"/>
</dbReference>
<keyword evidence="8" id="KW-1133">Transmembrane helix</keyword>
<evidence type="ECO:0000256" key="4">
    <source>
        <dbReference type="ARBA" id="ARBA00022679"/>
    </source>
</evidence>
<dbReference type="PROSITE" id="PS50112">
    <property type="entry name" value="PAS"/>
    <property type="match status" value="3"/>
</dbReference>
<dbReference type="InterPro" id="IPR013655">
    <property type="entry name" value="PAS_fold_3"/>
</dbReference>
<dbReference type="InterPro" id="IPR052155">
    <property type="entry name" value="Biofilm_reg_signaling"/>
</dbReference>
<evidence type="ECO:0000256" key="1">
    <source>
        <dbReference type="ARBA" id="ARBA00004429"/>
    </source>
</evidence>
<dbReference type="Pfam" id="PF13426">
    <property type="entry name" value="PAS_9"/>
    <property type="match status" value="1"/>
</dbReference>
<protein>
    <submittedName>
        <fullName evidence="10">Uncharacterized protein</fullName>
    </submittedName>
</protein>
<comment type="subcellular location">
    <subcellularLocation>
        <location evidence="1">Cell inner membrane</location>
        <topology evidence="1">Multi-pass membrane protein</topology>
    </subcellularLocation>
</comment>
<evidence type="ECO:0000256" key="6">
    <source>
        <dbReference type="ARBA" id="ARBA00022737"/>
    </source>
</evidence>
<dbReference type="InterPro" id="IPR013656">
    <property type="entry name" value="PAS_4"/>
</dbReference>
<dbReference type="InterPro" id="IPR000014">
    <property type="entry name" value="PAS"/>
</dbReference>
<dbReference type="SMART" id="SM00267">
    <property type="entry name" value="GGDEF"/>
    <property type="match status" value="1"/>
</dbReference>
<dbReference type="EMBL" id="AP025739">
    <property type="protein sequence ID" value="BDI30334.1"/>
    <property type="molecule type" value="Genomic_DNA"/>
</dbReference>
<dbReference type="SUPFAM" id="SSF55073">
    <property type="entry name" value="Nucleotide cyclase"/>
    <property type="match status" value="1"/>
</dbReference>
<dbReference type="PROSITE" id="PS50113">
    <property type="entry name" value="PAC"/>
    <property type="match status" value="3"/>
</dbReference>
<proteinExistence type="predicted"/>
<dbReference type="PANTHER" id="PTHR44757:SF2">
    <property type="entry name" value="BIOFILM ARCHITECTURE MAINTENANCE PROTEIN MBAA"/>
    <property type="match status" value="1"/>
</dbReference>
<dbReference type="SUPFAM" id="SSF109604">
    <property type="entry name" value="HD-domain/PDEase-like"/>
    <property type="match status" value="1"/>
</dbReference>
<dbReference type="PROSITE" id="PS50887">
    <property type="entry name" value="GGDEF"/>
    <property type="match status" value="1"/>
</dbReference>
<keyword evidence="3" id="KW-0997">Cell inner membrane</keyword>
<dbReference type="OrthoDB" id="9798833at2"/>
<dbReference type="InterPro" id="IPR037522">
    <property type="entry name" value="HD_GYP_dom"/>
</dbReference>
<evidence type="ECO:0000256" key="8">
    <source>
        <dbReference type="ARBA" id="ARBA00022989"/>
    </source>
</evidence>
<keyword evidence="7" id="KW-0547">Nucleotide-binding</keyword>
<dbReference type="Gene3D" id="6.10.250.490">
    <property type="match status" value="1"/>
</dbReference>
<dbReference type="AlphaFoldDB" id="A0A402CVA6"/>
<evidence type="ECO:0000313" key="10">
    <source>
        <dbReference type="EMBL" id="BDI30334.1"/>
    </source>
</evidence>
<evidence type="ECO:0000256" key="3">
    <source>
        <dbReference type="ARBA" id="ARBA00022519"/>
    </source>
</evidence>
<keyword evidence="5" id="KW-0812">Transmembrane</keyword>
<evidence type="ECO:0000313" key="11">
    <source>
        <dbReference type="Proteomes" id="UP000287394"/>
    </source>
</evidence>
<organism evidence="10 11">
    <name type="scientific">Capsulimonas corticalis</name>
    <dbReference type="NCBI Taxonomy" id="2219043"/>
    <lineage>
        <taxon>Bacteria</taxon>
        <taxon>Bacillati</taxon>
        <taxon>Armatimonadota</taxon>
        <taxon>Armatimonadia</taxon>
        <taxon>Capsulimonadales</taxon>
        <taxon>Capsulimonadaceae</taxon>
        <taxon>Capsulimonas</taxon>
    </lineage>
</organism>
<dbReference type="PROSITE" id="PS51831">
    <property type="entry name" value="HD"/>
    <property type="match status" value="1"/>
</dbReference>
<dbReference type="InterPro" id="IPR006675">
    <property type="entry name" value="HDIG_dom"/>
</dbReference>
<dbReference type="Pfam" id="PF00990">
    <property type="entry name" value="GGDEF"/>
    <property type="match status" value="1"/>
</dbReference>
<dbReference type="Gene3D" id="1.10.3210.10">
    <property type="entry name" value="Hypothetical protein af1432"/>
    <property type="match status" value="1"/>
</dbReference>
<keyword evidence="4" id="KW-0808">Transferase</keyword>